<dbReference type="Gene3D" id="3.30.530.20">
    <property type="match status" value="1"/>
</dbReference>
<protein>
    <recommendedName>
        <fullName evidence="2">START domain-containing protein</fullName>
    </recommendedName>
</protein>
<dbReference type="PANTHER" id="PTHR12136">
    <property type="entry name" value="ENHANCED DISEASE RESISTANCE-RELATED"/>
    <property type="match status" value="1"/>
</dbReference>
<dbReference type="EMBL" id="JAGTXO010000001">
    <property type="protein sequence ID" value="KAG8470838.1"/>
    <property type="molecule type" value="Genomic_DNA"/>
</dbReference>
<feature type="region of interest" description="Disordered" evidence="1">
    <location>
        <begin position="609"/>
        <end position="638"/>
    </location>
</feature>
<evidence type="ECO:0000313" key="3">
    <source>
        <dbReference type="EMBL" id="KAG8470838.1"/>
    </source>
</evidence>
<dbReference type="GO" id="GO:0008289">
    <property type="term" value="F:lipid binding"/>
    <property type="evidence" value="ECO:0007669"/>
    <property type="project" value="InterPro"/>
</dbReference>
<evidence type="ECO:0000259" key="2">
    <source>
        <dbReference type="PROSITE" id="PS50848"/>
    </source>
</evidence>
<organism evidence="3 4">
    <name type="scientific">Diacronema lutheri</name>
    <name type="common">Unicellular marine alga</name>
    <name type="synonym">Monochrysis lutheri</name>
    <dbReference type="NCBI Taxonomy" id="2081491"/>
    <lineage>
        <taxon>Eukaryota</taxon>
        <taxon>Haptista</taxon>
        <taxon>Haptophyta</taxon>
        <taxon>Pavlovophyceae</taxon>
        <taxon>Pavlovales</taxon>
        <taxon>Pavlovaceae</taxon>
        <taxon>Diacronema</taxon>
    </lineage>
</organism>
<name>A0A8J5XME1_DIALT</name>
<dbReference type="AlphaFoldDB" id="A0A8J5XME1"/>
<feature type="compositionally biased region" description="Low complexity" evidence="1">
    <location>
        <begin position="609"/>
        <end position="619"/>
    </location>
</feature>
<dbReference type="InterPro" id="IPR023393">
    <property type="entry name" value="START-like_dom_sf"/>
</dbReference>
<feature type="region of interest" description="Disordered" evidence="1">
    <location>
        <begin position="278"/>
        <end position="305"/>
    </location>
</feature>
<gene>
    <name evidence="3" type="ORF">KFE25_009259</name>
</gene>
<dbReference type="InterPro" id="IPR045096">
    <property type="entry name" value="EDR2-like"/>
</dbReference>
<evidence type="ECO:0000256" key="1">
    <source>
        <dbReference type="SAM" id="MobiDB-lite"/>
    </source>
</evidence>
<dbReference type="Pfam" id="PF07059">
    <property type="entry name" value="EDR2_C"/>
    <property type="match status" value="1"/>
</dbReference>
<reference evidence="3" key="1">
    <citation type="submission" date="2021-05" db="EMBL/GenBank/DDBJ databases">
        <title>The genome of the haptophyte Pavlova lutheri (Diacronema luteri, Pavlovales) - a model for lipid biosynthesis in eukaryotic algae.</title>
        <authorList>
            <person name="Hulatt C.J."/>
            <person name="Posewitz M.C."/>
        </authorList>
    </citation>
    <scope>NUCLEOTIDE SEQUENCE</scope>
    <source>
        <strain evidence="3">NIVA-4/92</strain>
    </source>
</reference>
<proteinExistence type="predicted"/>
<feature type="domain" description="START" evidence="2">
    <location>
        <begin position="341"/>
        <end position="571"/>
    </location>
</feature>
<dbReference type="InterPro" id="IPR009769">
    <property type="entry name" value="EDR2_C"/>
</dbReference>
<accession>A0A8J5XME1</accession>
<dbReference type="Proteomes" id="UP000751190">
    <property type="component" value="Unassembled WGS sequence"/>
</dbReference>
<sequence>MPRSSGGRGESAVPKRDVEQRFRSFMSRRKPFSLLGFQPSELSAELHDLRIQAAAIEAQLLENDDKVLLAHVRRRFGDSSADAITRSAADAASGKACGAGGLAAAVADASAAGGAHPGASAGSSCAGSFRQNGEMSGAAAPDARVAHHSRSPSWGEGAKVGLAAAAGGTALLVLTSGIPVLAIGVGLVLVGGSAGAATASQWRKRKSKSAGAQVNAEEVAKWRAHVALLQEKLARSEAFTASVLAPDSLATLAHAGGAGGAGGLSLCSADGGSLPPHPPAALASAAAASAGKPQKQQPLTAAPAPRAAAAAAGAAAAAATPPRAGNGAPCADSQVPPLLREAFAQVRWAVRSDPNEWRLCACYGAARLLQHVHSGGQAPLCPIKAIVQVDAPPRSVRKMILDLRDGRRLWDASFEHGHTIDKLGPHSDIAHIVLSAVPHFSPFTAGHTGALVPLLLMSTALAADRDLVVWRHWVPLPPELVADSGDATTNVASSGGAGGGDGGGGGFIVVTASTLHAACPSVHGYERARCLLEAWVITPVAYSVRSEVTHFCSLEWAGWPGALARLSPALRGALHRPFFERLGALALHATATHGCLAVPLPRRLKAEGGDAADAGADGADGADGVDGDDDDLARGAGAARAADPTTGLFADIYQPLDDVPWQLRTAPTIGGIDGFSQPKAETFRVRSKGYLGDRVKLPSAPAAFDVANVYAWRMHETVRHVAAAPDSPLHRWRASGSTPPFTLVVNMIISGAPGFQGVFFFCMDEEEWSVHLASRAAMEAGQPVASASDAFHRLLAQFVKEDFSPEANRFRDERFKLLPAIVQGPMLLKNSSGNRPAILGTKLKQSYFAGPGYFEIDVDCASSHAAASVVNMVKGYCKTLVIDLAFILQGNCEDELPERVLCNIRFSRVDMSKLPLRPQSGVAQPGAQY</sequence>
<keyword evidence="4" id="KW-1185">Reference proteome</keyword>
<dbReference type="OrthoDB" id="9970435at2759"/>
<dbReference type="SUPFAM" id="SSF55961">
    <property type="entry name" value="Bet v1-like"/>
    <property type="match status" value="1"/>
</dbReference>
<dbReference type="InterPro" id="IPR002913">
    <property type="entry name" value="START_lipid-bd_dom"/>
</dbReference>
<evidence type="ECO:0000313" key="4">
    <source>
        <dbReference type="Proteomes" id="UP000751190"/>
    </source>
</evidence>
<comment type="caution">
    <text evidence="3">The sequence shown here is derived from an EMBL/GenBank/DDBJ whole genome shotgun (WGS) entry which is preliminary data.</text>
</comment>
<dbReference type="PROSITE" id="PS50848">
    <property type="entry name" value="START"/>
    <property type="match status" value="1"/>
</dbReference>
<dbReference type="PANTHER" id="PTHR12136:SF41">
    <property type="entry name" value="PLECKSTRIN HOMOLOGY (PH) AND LIPID-BINDING START DOMAINS-CONTAINING PROTEIN"/>
    <property type="match status" value="1"/>
</dbReference>